<dbReference type="Gene3D" id="3.40.50.12710">
    <property type="match status" value="1"/>
</dbReference>
<dbReference type="GO" id="GO:0008168">
    <property type="term" value="F:methyltransferase activity"/>
    <property type="evidence" value="ECO:0007669"/>
    <property type="project" value="UniProtKB-KW"/>
</dbReference>
<dbReference type="Proteomes" id="UP001371305">
    <property type="component" value="Unassembled WGS sequence"/>
</dbReference>
<evidence type="ECO:0000313" key="3">
    <source>
        <dbReference type="EMBL" id="MEK7953221.1"/>
    </source>
</evidence>
<reference evidence="3 4" key="1">
    <citation type="submission" date="2024-04" db="EMBL/GenBank/DDBJ databases">
        <title>Luteolibacter sp. isolated from soil.</title>
        <authorList>
            <person name="An J."/>
        </authorList>
    </citation>
    <scope>NUCLEOTIDE SEQUENCE [LARGE SCALE GENOMIC DNA]</scope>
    <source>
        <strain evidence="3 4">Y139</strain>
    </source>
</reference>
<name>A0ABU9B1I8_9BACT</name>
<dbReference type="EMBL" id="JBBUKT010000010">
    <property type="protein sequence ID" value="MEK7953221.1"/>
    <property type="molecule type" value="Genomic_DNA"/>
</dbReference>
<organism evidence="3 4">
    <name type="scientific">Luteolibacter soli</name>
    <dbReference type="NCBI Taxonomy" id="3135280"/>
    <lineage>
        <taxon>Bacteria</taxon>
        <taxon>Pseudomonadati</taxon>
        <taxon>Verrucomicrobiota</taxon>
        <taxon>Verrucomicrobiia</taxon>
        <taxon>Verrucomicrobiales</taxon>
        <taxon>Verrucomicrobiaceae</taxon>
        <taxon>Luteolibacter</taxon>
    </lineage>
</organism>
<dbReference type="RefSeq" id="WP_341406984.1">
    <property type="nucleotide sequence ID" value="NZ_JBBUKT010000010.1"/>
</dbReference>
<dbReference type="InterPro" id="IPR029063">
    <property type="entry name" value="SAM-dependent_MTases_sf"/>
</dbReference>
<keyword evidence="2 3" id="KW-0808">Transferase</keyword>
<accession>A0ABU9B1I8</accession>
<gene>
    <name evidence="3" type="ORF">WKV53_22085</name>
</gene>
<dbReference type="Pfam" id="PF02636">
    <property type="entry name" value="Methyltransf_28"/>
    <property type="match status" value="1"/>
</dbReference>
<dbReference type="PANTHER" id="PTHR12049">
    <property type="entry name" value="PROTEIN ARGININE METHYLTRANSFERASE NDUFAF7, MITOCHONDRIAL"/>
    <property type="match status" value="1"/>
</dbReference>
<dbReference type="InterPro" id="IPR038375">
    <property type="entry name" value="NDUFAF7_sf"/>
</dbReference>
<evidence type="ECO:0000256" key="2">
    <source>
        <dbReference type="ARBA" id="ARBA00022679"/>
    </source>
</evidence>
<dbReference type="GO" id="GO:0032259">
    <property type="term" value="P:methylation"/>
    <property type="evidence" value="ECO:0007669"/>
    <property type="project" value="UniProtKB-KW"/>
</dbReference>
<sequence length="327" mass="35859">MAAALYDPEDGYYARPAGQVGKAGDFITSVSIGPLFGRLLARHIAAWHQNSGSPERWRVLETGANDGSLAADIITGLERLSADAGLEYVIIEPLPHLARIQRKRVPGAAVLESATLLADDPLPTFVFGNEVIDALLFHVIESDGTRWLELGVAVDENGTFLWHPLGPAAAEVVENLPVMPAGYRTEVRGRSVREFLQPLASSMAGGRMLWIDYGFPRDDYYHEARTTGTLRTFSRHRAGEDPLDSPGEIDITAHVDFTGLAADIDAVGGQVIRFEPQGRFLTHVARPWLLEMEGRTDDDAKKDLRAFQTLTHPGHLGSRFHVMEAAF</sequence>
<keyword evidence="1 3" id="KW-0489">Methyltransferase</keyword>
<proteinExistence type="predicted"/>
<dbReference type="InterPro" id="IPR003788">
    <property type="entry name" value="NDUFAF7"/>
</dbReference>
<comment type="caution">
    <text evidence="3">The sequence shown here is derived from an EMBL/GenBank/DDBJ whole genome shotgun (WGS) entry which is preliminary data.</text>
</comment>
<evidence type="ECO:0000256" key="1">
    <source>
        <dbReference type="ARBA" id="ARBA00022603"/>
    </source>
</evidence>
<protein>
    <submittedName>
        <fullName evidence="3">SAM-dependent methyltransferase</fullName>
        <ecNumber evidence="3">2.1.1.-</ecNumber>
    </submittedName>
</protein>
<evidence type="ECO:0000313" key="4">
    <source>
        <dbReference type="Proteomes" id="UP001371305"/>
    </source>
</evidence>
<dbReference type="EC" id="2.1.1.-" evidence="3"/>
<keyword evidence="4" id="KW-1185">Reference proteome</keyword>
<dbReference type="SUPFAM" id="SSF53335">
    <property type="entry name" value="S-adenosyl-L-methionine-dependent methyltransferases"/>
    <property type="match status" value="1"/>
</dbReference>
<dbReference type="PANTHER" id="PTHR12049:SF7">
    <property type="entry name" value="PROTEIN ARGININE METHYLTRANSFERASE NDUFAF7, MITOCHONDRIAL"/>
    <property type="match status" value="1"/>
</dbReference>